<dbReference type="EMBL" id="CAFBOR010000069">
    <property type="protein sequence ID" value="CAB4985561.1"/>
    <property type="molecule type" value="Genomic_DNA"/>
</dbReference>
<gene>
    <name evidence="10" type="ORF">UFOPK2242_01672</name>
    <name evidence="11" type="ORF">UFOPK3974_00628</name>
</gene>
<dbReference type="InterPro" id="IPR026046">
    <property type="entry name" value="UBIAD1"/>
</dbReference>
<dbReference type="InterPro" id="IPR004657">
    <property type="entry name" value="MenA"/>
</dbReference>
<evidence type="ECO:0000256" key="9">
    <source>
        <dbReference type="SAM" id="Phobius"/>
    </source>
</evidence>
<keyword evidence="5" id="KW-0808">Transferase</keyword>
<dbReference type="InterPro" id="IPR000537">
    <property type="entry name" value="UbiA_prenyltransferase"/>
</dbReference>
<feature type="transmembrane region" description="Helical" evidence="9">
    <location>
        <begin position="114"/>
        <end position="132"/>
    </location>
</feature>
<evidence type="ECO:0000256" key="8">
    <source>
        <dbReference type="ARBA" id="ARBA00023136"/>
    </source>
</evidence>
<organism evidence="10">
    <name type="scientific">freshwater metagenome</name>
    <dbReference type="NCBI Taxonomy" id="449393"/>
    <lineage>
        <taxon>unclassified sequences</taxon>
        <taxon>metagenomes</taxon>
        <taxon>ecological metagenomes</taxon>
    </lineage>
</organism>
<feature type="transmembrane region" description="Helical" evidence="9">
    <location>
        <begin position="168"/>
        <end position="187"/>
    </location>
</feature>
<evidence type="ECO:0000256" key="5">
    <source>
        <dbReference type="ARBA" id="ARBA00022679"/>
    </source>
</evidence>
<dbReference type="InterPro" id="IPR044878">
    <property type="entry name" value="UbiA_sf"/>
</dbReference>
<dbReference type="PANTHER" id="PTHR13929:SF0">
    <property type="entry name" value="UBIA PRENYLTRANSFERASE DOMAIN-CONTAINING PROTEIN 1"/>
    <property type="match status" value="1"/>
</dbReference>
<dbReference type="CDD" id="cd13962">
    <property type="entry name" value="PT_UbiA_UBIAD1"/>
    <property type="match status" value="1"/>
</dbReference>
<dbReference type="PIRSF" id="PIRSF005355">
    <property type="entry name" value="UBIAD1"/>
    <property type="match status" value="1"/>
</dbReference>
<name>A0A6J6MKE6_9ZZZZ</name>
<reference evidence="10" key="1">
    <citation type="submission" date="2020-05" db="EMBL/GenBank/DDBJ databases">
        <authorList>
            <person name="Chiriac C."/>
            <person name="Salcher M."/>
            <person name="Ghai R."/>
            <person name="Kavagutti S V."/>
        </authorList>
    </citation>
    <scope>NUCLEOTIDE SEQUENCE</scope>
</reference>
<evidence type="ECO:0000313" key="11">
    <source>
        <dbReference type="EMBL" id="CAB4985561.1"/>
    </source>
</evidence>
<dbReference type="GO" id="GO:0042371">
    <property type="term" value="P:vitamin K biosynthetic process"/>
    <property type="evidence" value="ECO:0007669"/>
    <property type="project" value="TreeGrafter"/>
</dbReference>
<feature type="transmembrane region" description="Helical" evidence="9">
    <location>
        <begin position="265"/>
        <end position="288"/>
    </location>
</feature>
<evidence type="ECO:0000256" key="7">
    <source>
        <dbReference type="ARBA" id="ARBA00022989"/>
    </source>
</evidence>
<evidence type="ECO:0000256" key="2">
    <source>
        <dbReference type="ARBA" id="ARBA00004863"/>
    </source>
</evidence>
<proteinExistence type="inferred from homology"/>
<comment type="subcellular location">
    <subcellularLocation>
        <location evidence="1">Membrane</location>
        <topology evidence="1">Multi-pass membrane protein</topology>
    </subcellularLocation>
</comment>
<feature type="transmembrane region" description="Helical" evidence="9">
    <location>
        <begin position="144"/>
        <end position="162"/>
    </location>
</feature>
<evidence type="ECO:0000313" key="10">
    <source>
        <dbReference type="EMBL" id="CAB4674700.1"/>
    </source>
</evidence>
<evidence type="ECO:0000256" key="3">
    <source>
        <dbReference type="ARBA" id="ARBA00022428"/>
    </source>
</evidence>
<dbReference type="GO" id="GO:0046428">
    <property type="term" value="F:1,4-dihydroxy-2-naphthoate polyprenyltransferase activity"/>
    <property type="evidence" value="ECO:0007669"/>
    <property type="project" value="InterPro"/>
</dbReference>
<keyword evidence="3" id="KW-0474">Menaquinone biosynthesis</keyword>
<comment type="pathway">
    <text evidence="2">Quinol/quinone metabolism; menaquinone biosynthesis.</text>
</comment>
<feature type="transmembrane region" description="Helical" evidence="9">
    <location>
        <begin position="87"/>
        <end position="108"/>
    </location>
</feature>
<keyword evidence="8 9" id="KW-0472">Membrane</keyword>
<dbReference type="Pfam" id="PF01040">
    <property type="entry name" value="UbiA"/>
    <property type="match status" value="1"/>
</dbReference>
<dbReference type="GO" id="GO:0009234">
    <property type="term" value="P:menaquinone biosynthetic process"/>
    <property type="evidence" value="ECO:0007669"/>
    <property type="project" value="UniProtKB-UniPathway"/>
</dbReference>
<protein>
    <submittedName>
        <fullName evidence="10">Unannotated protein</fullName>
    </submittedName>
</protein>
<evidence type="ECO:0000256" key="1">
    <source>
        <dbReference type="ARBA" id="ARBA00004141"/>
    </source>
</evidence>
<evidence type="ECO:0000256" key="4">
    <source>
        <dbReference type="ARBA" id="ARBA00022475"/>
    </source>
</evidence>
<keyword evidence="7 9" id="KW-1133">Transmembrane helix</keyword>
<dbReference type="HAMAP" id="MF_01937">
    <property type="entry name" value="MenA_1"/>
    <property type="match status" value="1"/>
</dbReference>
<dbReference type="NCBIfam" id="TIGR00751">
    <property type="entry name" value="menA"/>
    <property type="match status" value="1"/>
</dbReference>
<dbReference type="UniPathway" id="UPA00079"/>
<feature type="transmembrane region" description="Helical" evidence="9">
    <location>
        <begin position="216"/>
        <end position="245"/>
    </location>
</feature>
<keyword evidence="4" id="KW-1003">Cell membrane</keyword>
<dbReference type="PANTHER" id="PTHR13929">
    <property type="entry name" value="1,4-DIHYDROXY-2-NAPHTHOATE OCTAPRENYLTRANSFERASE"/>
    <property type="match status" value="1"/>
</dbReference>
<evidence type="ECO:0000256" key="6">
    <source>
        <dbReference type="ARBA" id="ARBA00022692"/>
    </source>
</evidence>
<keyword evidence="6 9" id="KW-0812">Transmembrane</keyword>
<dbReference type="GO" id="GO:0016020">
    <property type="term" value="C:membrane"/>
    <property type="evidence" value="ECO:0007669"/>
    <property type="project" value="UniProtKB-SubCell"/>
</dbReference>
<accession>A0A6J6MKE6</accession>
<dbReference type="Gene3D" id="1.10.357.140">
    <property type="entry name" value="UbiA prenyltransferase"/>
    <property type="match status" value="1"/>
</dbReference>
<dbReference type="EMBL" id="CAEZWM010000294">
    <property type="protein sequence ID" value="CAB4674700.1"/>
    <property type="molecule type" value="Genomic_DNA"/>
</dbReference>
<feature type="transmembrane region" description="Helical" evidence="9">
    <location>
        <begin position="40"/>
        <end position="58"/>
    </location>
</feature>
<dbReference type="NCBIfam" id="NF004751">
    <property type="entry name" value="PRK06080.1-3"/>
    <property type="match status" value="1"/>
</dbReference>
<sequence>MATTQEWIQGSRPRTLGAAIAPVAVGTAAASTLGPITWWRALAALVVALALQVGVNFANDYSDGVRGTDADRRGPVRLTASGLATPGAVRAAAVGSLLIAAIVGAVLAIATYPWLLLLGAAMLLAAALYTGGPRPYGYAGFGELMVLICFGFVATVGTALVQRNGVPAAAWWGSLVTGLPACAVLLANNVRDIATDTVVGKRTLAVRIGDRSARRLFVGCLLASFIAVIPIAILNPWAALAFLAIPLAVAPSKAMLTRTDAPGLIAALVGTVRLELVAGSLLALGLAIS</sequence>
<dbReference type="AlphaFoldDB" id="A0A6J6MKE6"/>